<dbReference type="Gene3D" id="3.40.190.10">
    <property type="entry name" value="Periplasmic binding protein-like II"/>
    <property type="match status" value="1"/>
</dbReference>
<dbReference type="RefSeq" id="WP_136562804.1">
    <property type="nucleotide sequence ID" value="NZ_BAABLS010000010.1"/>
</dbReference>
<gene>
    <name evidence="3" type="ORF">E9934_10280</name>
</gene>
<dbReference type="GO" id="GO:0015833">
    <property type="term" value="P:peptide transport"/>
    <property type="evidence" value="ECO:0007669"/>
    <property type="project" value="TreeGrafter"/>
</dbReference>
<keyword evidence="4" id="KW-1185">Reference proteome</keyword>
<feature type="chain" id="PRO_5039652229" evidence="1">
    <location>
        <begin position="23"/>
        <end position="543"/>
    </location>
</feature>
<dbReference type="InterPro" id="IPR039424">
    <property type="entry name" value="SBP_5"/>
</dbReference>
<comment type="caution">
    <text evidence="3">The sequence shown here is derived from an EMBL/GenBank/DDBJ whole genome shotgun (WGS) entry which is preliminary data.</text>
</comment>
<evidence type="ECO:0000313" key="4">
    <source>
        <dbReference type="Proteomes" id="UP000307087"/>
    </source>
</evidence>
<dbReference type="PANTHER" id="PTHR30290">
    <property type="entry name" value="PERIPLASMIC BINDING COMPONENT OF ABC TRANSPORTER"/>
    <property type="match status" value="1"/>
</dbReference>
<dbReference type="Proteomes" id="UP000307087">
    <property type="component" value="Unassembled WGS sequence"/>
</dbReference>
<name>A0A4S8NC06_9ACTN</name>
<dbReference type="GO" id="GO:0042597">
    <property type="term" value="C:periplasmic space"/>
    <property type="evidence" value="ECO:0007669"/>
    <property type="project" value="UniProtKB-ARBA"/>
</dbReference>
<proteinExistence type="predicted"/>
<organism evidence="3 4">
    <name type="scientific">Nocardioides caeni</name>
    <dbReference type="NCBI Taxonomy" id="574700"/>
    <lineage>
        <taxon>Bacteria</taxon>
        <taxon>Bacillati</taxon>
        <taxon>Actinomycetota</taxon>
        <taxon>Actinomycetes</taxon>
        <taxon>Propionibacteriales</taxon>
        <taxon>Nocardioidaceae</taxon>
        <taxon>Nocardioides</taxon>
    </lineage>
</organism>
<dbReference type="InterPro" id="IPR030678">
    <property type="entry name" value="Peptide/Ni-bd"/>
</dbReference>
<reference evidence="3 4" key="1">
    <citation type="journal article" date="2009" name="Int. J. Syst. Evol. Microbiol.">
        <title>Nocardioides caeni sp. nov., isolated from wastewater.</title>
        <authorList>
            <person name="Yoon J.H."/>
            <person name="Kang S.J."/>
            <person name="Park S."/>
            <person name="Kim W."/>
            <person name="Oh T.K."/>
        </authorList>
    </citation>
    <scope>NUCLEOTIDE SEQUENCE [LARGE SCALE GENOMIC DNA]</scope>
    <source>
        <strain evidence="3 4">DSM 23134</strain>
    </source>
</reference>
<dbReference type="GO" id="GO:1904680">
    <property type="term" value="F:peptide transmembrane transporter activity"/>
    <property type="evidence" value="ECO:0007669"/>
    <property type="project" value="TreeGrafter"/>
</dbReference>
<dbReference type="AlphaFoldDB" id="A0A4S8NC06"/>
<dbReference type="CDD" id="cd00995">
    <property type="entry name" value="PBP2_NikA_DppA_OppA_like"/>
    <property type="match status" value="1"/>
</dbReference>
<dbReference type="SUPFAM" id="SSF53850">
    <property type="entry name" value="Periplasmic binding protein-like II"/>
    <property type="match status" value="1"/>
</dbReference>
<dbReference type="InterPro" id="IPR000914">
    <property type="entry name" value="SBP_5_dom"/>
</dbReference>
<dbReference type="EMBL" id="STGW01000005">
    <property type="protein sequence ID" value="THV13342.1"/>
    <property type="molecule type" value="Genomic_DNA"/>
</dbReference>
<feature type="signal peptide" evidence="1">
    <location>
        <begin position="1"/>
        <end position="22"/>
    </location>
</feature>
<evidence type="ECO:0000256" key="1">
    <source>
        <dbReference type="SAM" id="SignalP"/>
    </source>
</evidence>
<dbReference type="Pfam" id="PF00496">
    <property type="entry name" value="SBP_bac_5"/>
    <property type="match status" value="1"/>
</dbReference>
<evidence type="ECO:0000313" key="3">
    <source>
        <dbReference type="EMBL" id="THV13342.1"/>
    </source>
</evidence>
<dbReference type="PROSITE" id="PS51257">
    <property type="entry name" value="PROKAR_LIPOPROTEIN"/>
    <property type="match status" value="1"/>
</dbReference>
<protein>
    <submittedName>
        <fullName evidence="3">ABC transporter substrate-binding protein</fullName>
    </submittedName>
</protein>
<dbReference type="OrthoDB" id="9046151at2"/>
<dbReference type="Gene3D" id="3.10.105.10">
    <property type="entry name" value="Dipeptide-binding Protein, Domain 3"/>
    <property type="match status" value="1"/>
</dbReference>
<sequence>MRVTTRAVALLGASVMALGLSACGSDDGSGDSENALTVRGCNPENPLVTINTAETCGGDILDVTTAKLIDYDLETGEPVNDILESFETTDNINFTVKIKQGYMFSDGTEVKSKNFVDAWNYAAYQPNAQASSYFFGAAAIDGYADVQCVETDDAGACTKDPAAETMSGLAVVDDYTFTIKTSQEVSNLLVRLGYTAFAPLPDVFFEDPEAFGDKPVGAGPYYVDSWDKTKQIVVKKNPEYSGDFPGNVDQITFKIYNDDTAAYKDVVSGKLDVINQVPTTELPNYKSDLDGRNNERDMGGIQTVAFDPQGADAAAALAKPEVRQAISMAIDRQTIVDTIFFGTRQPATGWVSPVVDGYKAGACGEFCEYDPEGAKALLEEAGGFDGALGLYVNGDADHKPWADATCNSIRQTLEIECTTEVTKDFDQLNLYKEQNKVSFFRAGWQMDYPSIENFLAPLYGTGADSNEYSYSNPEFDAKLSEAAAATDPEQANALYQEAELMLAADMPVIPTWYPSVQIGWSDRVENVDIDPFGVPDYAGITLK</sequence>
<dbReference type="PANTHER" id="PTHR30290:SF83">
    <property type="entry name" value="ABC TRANSPORTER SUBSTRATE-BINDING PROTEIN"/>
    <property type="match status" value="1"/>
</dbReference>
<evidence type="ECO:0000259" key="2">
    <source>
        <dbReference type="Pfam" id="PF00496"/>
    </source>
</evidence>
<feature type="domain" description="Solute-binding protein family 5" evidence="2">
    <location>
        <begin position="77"/>
        <end position="465"/>
    </location>
</feature>
<dbReference type="PIRSF" id="PIRSF002741">
    <property type="entry name" value="MppA"/>
    <property type="match status" value="1"/>
</dbReference>
<keyword evidence="1" id="KW-0732">Signal</keyword>
<accession>A0A4S8NC06</accession>
<dbReference type="Gene3D" id="3.90.76.10">
    <property type="entry name" value="Dipeptide-binding Protein, Domain 1"/>
    <property type="match status" value="1"/>
</dbReference>
<dbReference type="GO" id="GO:0043190">
    <property type="term" value="C:ATP-binding cassette (ABC) transporter complex"/>
    <property type="evidence" value="ECO:0007669"/>
    <property type="project" value="InterPro"/>
</dbReference>